<dbReference type="RefSeq" id="WP_045545310.1">
    <property type="nucleotide sequence ID" value="NZ_CAJDZF010000011.1"/>
</dbReference>
<organism evidence="1 2">
    <name type="scientific">Vibrio parahaemolyticus</name>
    <dbReference type="NCBI Taxonomy" id="670"/>
    <lineage>
        <taxon>Bacteria</taxon>
        <taxon>Pseudomonadati</taxon>
        <taxon>Pseudomonadota</taxon>
        <taxon>Gammaproteobacteria</taxon>
        <taxon>Vibrionales</taxon>
        <taxon>Vibrionaceae</taxon>
        <taxon>Vibrio</taxon>
    </lineage>
</organism>
<gene>
    <name evidence="1" type="ORF">HKB16_23445</name>
</gene>
<dbReference type="PROSITE" id="PS51257">
    <property type="entry name" value="PROKAR_LIPOPROTEIN"/>
    <property type="match status" value="1"/>
</dbReference>
<dbReference type="Proteomes" id="UP000518904">
    <property type="component" value="Unassembled WGS sequence"/>
</dbReference>
<evidence type="ECO:0000313" key="2">
    <source>
        <dbReference type="Proteomes" id="UP000518904"/>
    </source>
</evidence>
<protein>
    <submittedName>
        <fullName evidence="1">Uncharacterized protein</fullName>
    </submittedName>
</protein>
<comment type="caution">
    <text evidence="1">The sequence shown here is derived from an EMBL/GenBank/DDBJ whole genome shotgun (WGS) entry which is preliminary data.</text>
</comment>
<evidence type="ECO:0000313" key="1">
    <source>
        <dbReference type="EMBL" id="NMU85812.1"/>
    </source>
</evidence>
<proteinExistence type="predicted"/>
<name>A0A7Y0SLS6_VIBPH</name>
<dbReference type="EMBL" id="JABCLB010002279">
    <property type="protein sequence ID" value="NMU85812.1"/>
    <property type="molecule type" value="Genomic_DNA"/>
</dbReference>
<reference evidence="1 2" key="1">
    <citation type="submission" date="2020-04" db="EMBL/GenBank/DDBJ databases">
        <title>Whole-genome sequencing of Vibrio spp. from China reveals different genetic environments of blaCTX-M-14 among diverse lineages.</title>
        <authorList>
            <person name="Zheng Z."/>
            <person name="Ye L."/>
            <person name="Chen S."/>
        </authorList>
    </citation>
    <scope>NUCLEOTIDE SEQUENCE [LARGE SCALE GENOMIC DNA]</scope>
    <source>
        <strain evidence="1 2">Vb0551</strain>
    </source>
</reference>
<dbReference type="AlphaFoldDB" id="A0A7Y0SLS6"/>
<accession>A0A7Y0SLS6</accession>
<sequence length="158" mass="17701">MRRTLMTLLGIILLTGCAERYFSGSGVEALIYPETHVYQLTIKSVSESAEQLGDIIDKVSEIDSGGHYLLEYRNSKGKKVVQHTLKTRATLPLRADSFELKPNSTIDSDLLLTVTYHAMMTQACKPAEIERANPSRNCFSEVARMKQVSHKERIVEGL</sequence>